<gene>
    <name evidence="2" type="ORF">GGQ96_004248</name>
</gene>
<accession>A0A7W7AMY9</accession>
<keyword evidence="3" id="KW-1185">Reference proteome</keyword>
<dbReference type="AlphaFoldDB" id="A0A7W7AMY9"/>
<proteinExistence type="predicted"/>
<organism evidence="2 3">
    <name type="scientific">Sphingomonas abaci</name>
    <dbReference type="NCBI Taxonomy" id="237611"/>
    <lineage>
        <taxon>Bacteria</taxon>
        <taxon>Pseudomonadati</taxon>
        <taxon>Pseudomonadota</taxon>
        <taxon>Alphaproteobacteria</taxon>
        <taxon>Sphingomonadales</taxon>
        <taxon>Sphingomonadaceae</taxon>
        <taxon>Sphingomonas</taxon>
    </lineage>
</organism>
<evidence type="ECO:0000313" key="3">
    <source>
        <dbReference type="Proteomes" id="UP000574769"/>
    </source>
</evidence>
<evidence type="ECO:0000313" key="2">
    <source>
        <dbReference type="EMBL" id="MBB4620076.1"/>
    </source>
</evidence>
<evidence type="ECO:0000256" key="1">
    <source>
        <dbReference type="SAM" id="MobiDB-lite"/>
    </source>
</evidence>
<sequence length="75" mass="8419">MPIAQTQSDKISLRLNLALNELFKTDLEVLDRLRCTSFDPAGFFEADEVQPYLDSIGTLDPDAPTEPRIGKVQRP</sequence>
<comment type="caution">
    <text evidence="2">The sequence shown here is derived from an EMBL/GenBank/DDBJ whole genome shotgun (WGS) entry which is preliminary data.</text>
</comment>
<dbReference type="RefSeq" id="WP_184117161.1">
    <property type="nucleotide sequence ID" value="NZ_JACHNY010000027.1"/>
</dbReference>
<protein>
    <submittedName>
        <fullName evidence="2">Uncharacterized protein</fullName>
    </submittedName>
</protein>
<name>A0A7W7AMY9_9SPHN</name>
<reference evidence="2 3" key="1">
    <citation type="submission" date="2020-08" db="EMBL/GenBank/DDBJ databases">
        <title>Genomic Encyclopedia of Type Strains, Phase IV (KMG-IV): sequencing the most valuable type-strain genomes for metagenomic binning, comparative biology and taxonomic classification.</title>
        <authorList>
            <person name="Goeker M."/>
        </authorList>
    </citation>
    <scope>NUCLEOTIDE SEQUENCE [LARGE SCALE GENOMIC DNA]</scope>
    <source>
        <strain evidence="2 3">DSM 15867</strain>
    </source>
</reference>
<dbReference type="Proteomes" id="UP000574769">
    <property type="component" value="Unassembled WGS sequence"/>
</dbReference>
<feature type="region of interest" description="Disordered" evidence="1">
    <location>
        <begin position="55"/>
        <end position="75"/>
    </location>
</feature>
<dbReference type="EMBL" id="JACHNY010000027">
    <property type="protein sequence ID" value="MBB4620076.1"/>
    <property type="molecule type" value="Genomic_DNA"/>
</dbReference>